<evidence type="ECO:0000259" key="3">
    <source>
        <dbReference type="PROSITE" id="PS51352"/>
    </source>
</evidence>
<comment type="similarity">
    <text evidence="1">Belongs to the protein disulfide isomerase family.</text>
</comment>
<feature type="signal peptide" evidence="2">
    <location>
        <begin position="1"/>
        <end position="25"/>
    </location>
</feature>
<dbReference type="AlphaFoldDB" id="A0A6P6YC35"/>
<evidence type="ECO:0000313" key="4">
    <source>
        <dbReference type="Proteomes" id="UP000515146"/>
    </source>
</evidence>
<dbReference type="GO" id="GO:0034976">
    <property type="term" value="P:response to endoplasmic reticulum stress"/>
    <property type="evidence" value="ECO:0007669"/>
    <property type="project" value="TreeGrafter"/>
</dbReference>
<dbReference type="GO" id="GO:0006457">
    <property type="term" value="P:protein folding"/>
    <property type="evidence" value="ECO:0007669"/>
    <property type="project" value="TreeGrafter"/>
</dbReference>
<evidence type="ECO:0000313" key="5">
    <source>
        <dbReference type="RefSeq" id="XP_027202219.1"/>
    </source>
</evidence>
<dbReference type="Pfam" id="PF00085">
    <property type="entry name" value="Thioredoxin"/>
    <property type="match status" value="2"/>
</dbReference>
<dbReference type="PROSITE" id="PS51352">
    <property type="entry name" value="THIOREDOXIN_2"/>
    <property type="match status" value="2"/>
</dbReference>
<dbReference type="Proteomes" id="UP000515146">
    <property type="component" value="Unplaced"/>
</dbReference>
<dbReference type="PANTHER" id="PTHR18929:SF246">
    <property type="entry name" value="PROTEIN DISULFIDE ISOMERASE-LIKE 1-4"/>
    <property type="match status" value="1"/>
</dbReference>
<dbReference type="OrthoDB" id="71336at2759"/>
<organism evidence="4 5">
    <name type="scientific">Dermatophagoides pteronyssinus</name>
    <name type="common">European house dust mite</name>
    <dbReference type="NCBI Taxonomy" id="6956"/>
    <lineage>
        <taxon>Eukaryota</taxon>
        <taxon>Metazoa</taxon>
        <taxon>Ecdysozoa</taxon>
        <taxon>Arthropoda</taxon>
        <taxon>Chelicerata</taxon>
        <taxon>Arachnida</taxon>
        <taxon>Acari</taxon>
        <taxon>Acariformes</taxon>
        <taxon>Sarcoptiformes</taxon>
        <taxon>Astigmata</taxon>
        <taxon>Psoroptidia</taxon>
        <taxon>Analgoidea</taxon>
        <taxon>Pyroglyphidae</taxon>
        <taxon>Dermatophagoidinae</taxon>
        <taxon>Dermatophagoides</taxon>
    </lineage>
</organism>
<feature type="domain" description="Thioredoxin" evidence="3">
    <location>
        <begin position="384"/>
        <end position="507"/>
    </location>
</feature>
<gene>
    <name evidence="5" type="primary">LOC113796181</name>
</gene>
<dbReference type="Gene3D" id="3.40.30.10">
    <property type="entry name" value="Glutaredoxin"/>
    <property type="match status" value="3"/>
</dbReference>
<dbReference type="InterPro" id="IPR013766">
    <property type="entry name" value="Thioredoxin_domain"/>
</dbReference>
<dbReference type="InParanoid" id="A0A6P6YC35"/>
<proteinExistence type="inferred from homology"/>
<dbReference type="KEGG" id="dpte:113796181"/>
<accession>A0A6P6YC35</accession>
<feature type="chain" id="PRO_5028455671" evidence="2">
    <location>
        <begin position="26"/>
        <end position="516"/>
    </location>
</feature>
<evidence type="ECO:0000256" key="1">
    <source>
        <dbReference type="ARBA" id="ARBA00006347"/>
    </source>
</evidence>
<dbReference type="SUPFAM" id="SSF52833">
    <property type="entry name" value="Thioredoxin-like"/>
    <property type="match status" value="3"/>
</dbReference>
<name>A0A6P6YC35_DERPT</name>
<keyword evidence="2" id="KW-0732">Signal</keyword>
<dbReference type="Pfam" id="PF13848">
    <property type="entry name" value="Thioredoxin_6"/>
    <property type="match status" value="1"/>
</dbReference>
<keyword evidence="4" id="KW-1185">Reference proteome</keyword>
<dbReference type="GO" id="GO:0005783">
    <property type="term" value="C:endoplasmic reticulum"/>
    <property type="evidence" value="ECO:0007669"/>
    <property type="project" value="TreeGrafter"/>
</dbReference>
<protein>
    <submittedName>
        <fullName evidence="5">Probable protein disulfide-isomerase A4</fullName>
    </submittedName>
</protein>
<dbReference type="CDD" id="cd02961">
    <property type="entry name" value="PDI_a_family"/>
    <property type="match status" value="1"/>
</dbReference>
<feature type="domain" description="Thioredoxin" evidence="3">
    <location>
        <begin position="59"/>
        <end position="182"/>
    </location>
</feature>
<evidence type="ECO:0000256" key="2">
    <source>
        <dbReference type="SAM" id="SignalP"/>
    </source>
</evidence>
<sequence length="516" mass="58604">MKVALLRYIPYLYLLSSIPTAFVAGDAVVDQRNRENGQLNYECINKKVEPDGNVICLDNVHEKSAQEVKINSAIGNGSVEKLTSANFDDFIKSNDNVMVMFMAPWCRHCKHLEPEYAKAAKNLRDENVRFAEVDATIENELANKHEIKGFPTVYMIRKGKKTAYDSGRTAEAITEWVTSFLSPIPKIASSLSQAKAEEAKIVKYILVVHDEKDPLVAEFVNYGENNRAKGIYYQVVDPSEKKALYIVRANSEVEMLTDLKVDTLAALIDRETLPLFGPINGENYPEYAKNSSNWVWFAGANKDYEAVRKAVQTVSKKFRNKFNFVWLDTELFPHHAQSLLSISNPPAFVVTFNDKNYIADFKVVDATEHNITSHIENVVKGEAKRHIKSAPESEKDKGCLRTIVGSNFRKLVFQKQKDVLLLVHVPWCHHCTQFFPIFKDFAKEVCNDKSLMVASIDANDNEIDSDEFKYDGFPAVFFLKAGTKTPIVYHDARTKEALHNYIKKVHVKTDTKQDEL</sequence>
<dbReference type="PANTHER" id="PTHR18929">
    <property type="entry name" value="PROTEIN DISULFIDE ISOMERASE"/>
    <property type="match status" value="1"/>
</dbReference>
<dbReference type="CDD" id="cd02982">
    <property type="entry name" value="PDI_b'_family"/>
    <property type="match status" value="1"/>
</dbReference>
<dbReference type="GO" id="GO:0003756">
    <property type="term" value="F:protein disulfide isomerase activity"/>
    <property type="evidence" value="ECO:0007669"/>
    <property type="project" value="TreeGrafter"/>
</dbReference>
<reference evidence="5" key="1">
    <citation type="submission" date="2025-08" db="UniProtKB">
        <authorList>
            <consortium name="RefSeq"/>
        </authorList>
    </citation>
    <scope>IDENTIFICATION</scope>
    <source>
        <strain evidence="5">Airmid</strain>
    </source>
</reference>
<dbReference type="RefSeq" id="XP_027202219.1">
    <property type="nucleotide sequence ID" value="XM_027346418.1"/>
</dbReference>
<dbReference type="InterPro" id="IPR036249">
    <property type="entry name" value="Thioredoxin-like_sf"/>
</dbReference>